<dbReference type="SMART" id="SM00342">
    <property type="entry name" value="HTH_ARAC"/>
    <property type="match status" value="1"/>
</dbReference>
<dbReference type="OrthoDB" id="635259at2"/>
<evidence type="ECO:0000259" key="1">
    <source>
        <dbReference type="PROSITE" id="PS01124"/>
    </source>
</evidence>
<dbReference type="Proteomes" id="UP000214684">
    <property type="component" value="Unassembled WGS sequence"/>
</dbReference>
<evidence type="ECO:0000313" key="3">
    <source>
        <dbReference type="Proteomes" id="UP000214684"/>
    </source>
</evidence>
<dbReference type="Pfam" id="PF00165">
    <property type="entry name" value="HTH_AraC"/>
    <property type="match status" value="1"/>
</dbReference>
<feature type="domain" description="HTH araC/xylS-type" evidence="1">
    <location>
        <begin position="158"/>
        <end position="263"/>
    </location>
</feature>
<dbReference type="Gene3D" id="1.10.10.60">
    <property type="entry name" value="Homeodomain-like"/>
    <property type="match status" value="1"/>
</dbReference>
<gene>
    <name evidence="2" type="ORF">B0A64_13435</name>
</gene>
<name>A0A227P714_9FLAO</name>
<proteinExistence type="predicted"/>
<keyword evidence="3" id="KW-1185">Reference proteome</keyword>
<dbReference type="GO" id="GO:0043565">
    <property type="term" value="F:sequence-specific DNA binding"/>
    <property type="evidence" value="ECO:0007669"/>
    <property type="project" value="InterPro"/>
</dbReference>
<keyword evidence="2" id="KW-0238">DNA-binding</keyword>
<dbReference type="AlphaFoldDB" id="A0A227P714"/>
<dbReference type="PROSITE" id="PS01124">
    <property type="entry name" value="HTH_ARAC_FAMILY_2"/>
    <property type="match status" value="1"/>
</dbReference>
<organism evidence="2 3">
    <name type="scientific">Flavobacterium araucananum</name>
    <dbReference type="NCBI Taxonomy" id="946678"/>
    <lineage>
        <taxon>Bacteria</taxon>
        <taxon>Pseudomonadati</taxon>
        <taxon>Bacteroidota</taxon>
        <taxon>Flavobacteriia</taxon>
        <taxon>Flavobacteriales</taxon>
        <taxon>Flavobacteriaceae</taxon>
        <taxon>Flavobacterium</taxon>
    </lineage>
</organism>
<evidence type="ECO:0000313" key="2">
    <source>
        <dbReference type="EMBL" id="OXG05194.1"/>
    </source>
</evidence>
<reference evidence="2 3" key="1">
    <citation type="submission" date="2016-11" db="EMBL/GenBank/DDBJ databases">
        <title>Whole genomes of Flavobacteriaceae.</title>
        <authorList>
            <person name="Stine C."/>
            <person name="Li C."/>
            <person name="Tadesse D."/>
        </authorList>
    </citation>
    <scope>NUCLEOTIDE SEQUENCE [LARGE SCALE GENOMIC DNA]</scope>
    <source>
        <strain evidence="2 3">DSM 24704</strain>
    </source>
</reference>
<dbReference type="InterPro" id="IPR018060">
    <property type="entry name" value="HTH_AraC"/>
</dbReference>
<dbReference type="RefSeq" id="WP_089480040.1">
    <property type="nucleotide sequence ID" value="NZ_MUGS01000023.1"/>
</dbReference>
<dbReference type="EMBL" id="MUGS01000023">
    <property type="protein sequence ID" value="OXG05194.1"/>
    <property type="molecule type" value="Genomic_DNA"/>
</dbReference>
<comment type="caution">
    <text evidence="2">The sequence shown here is derived from an EMBL/GenBank/DDBJ whole genome shotgun (WGS) entry which is preliminary data.</text>
</comment>
<protein>
    <submittedName>
        <fullName evidence="2">DNA-binding protein</fullName>
    </submittedName>
</protein>
<dbReference type="Pfam" id="PF20240">
    <property type="entry name" value="DUF6597"/>
    <property type="match status" value="1"/>
</dbReference>
<dbReference type="InterPro" id="IPR046532">
    <property type="entry name" value="DUF6597"/>
</dbReference>
<accession>A0A227P714</accession>
<dbReference type="GO" id="GO:0003700">
    <property type="term" value="F:DNA-binding transcription factor activity"/>
    <property type="evidence" value="ECO:0007669"/>
    <property type="project" value="InterPro"/>
</dbReference>
<sequence length="273" mass="31765">MKNAEENNNHRIAVPSAFESVFSHFYFAENKTDSPITKTLLPSFQTILVFNFGARASLKSQQNNSLEIEKCLVLGPIKQAFDYTLEPNSEILVANFKEDAFYRFFGNALLTHSLPIHPDVLIPENCFTALWEELKNIANTKERVDYILDFCKPYLREQNSLTTLLADFKEETLNPIKTIASKLNQSERNIQLYQKKFFGYTIKEVNRYERFLKAVELIQRNVIATEKTDWISIVDQCGYYDQSQLIHDFKYYMNISPTKFLKFQNDICASKAD</sequence>